<organism evidence="1">
    <name type="scientific">viral metagenome</name>
    <dbReference type="NCBI Taxonomy" id="1070528"/>
    <lineage>
        <taxon>unclassified sequences</taxon>
        <taxon>metagenomes</taxon>
        <taxon>organismal metagenomes</taxon>
    </lineage>
</organism>
<proteinExistence type="predicted"/>
<reference evidence="1" key="1">
    <citation type="journal article" date="2020" name="Nature">
        <title>Giant virus diversity and host interactions through global metagenomics.</title>
        <authorList>
            <person name="Schulz F."/>
            <person name="Roux S."/>
            <person name="Paez-Espino D."/>
            <person name="Jungbluth S."/>
            <person name="Walsh D.A."/>
            <person name="Denef V.J."/>
            <person name="McMahon K.D."/>
            <person name="Konstantinidis K.T."/>
            <person name="Eloe-Fadrosh E.A."/>
            <person name="Kyrpides N.C."/>
            <person name="Woyke T."/>
        </authorList>
    </citation>
    <scope>NUCLEOTIDE SEQUENCE</scope>
    <source>
        <strain evidence="1">GVMAG-S-1017745-26</strain>
    </source>
</reference>
<sequence length="312" mass="37492">MFLILSQSDINHTELNALGHEIHISRYILMSLLKNNYITIEDTIVTLYEDRKFLYTKIFKNVIIYDDFLKLNISENNILRLCLFSYLPNLNENKLMNFEKNTNYPLRSYIPVFWQERQNLKMVEYIHPDRNFDDLLNNIDYTDINHLVDDKEFIIIHHRIVKELQPGHILDTNIDIDNLNKIINNINCQYDIFIFCIDKDILYDINDINKNNIKIIEDLNIYASLMNNGKCKCVISEWSGGGQLSHYCHNKMVFYYFRHYPDNYNSKYSNIREIGSKEGFFHYWDFHKSTDIELILNPNLDDMLVYLKKKYF</sequence>
<protein>
    <submittedName>
        <fullName evidence="1">Uncharacterized protein</fullName>
    </submittedName>
</protein>
<accession>A0A6C0M041</accession>
<name>A0A6C0M041_9ZZZZ</name>
<dbReference type="AlphaFoldDB" id="A0A6C0M041"/>
<dbReference type="EMBL" id="MN740584">
    <property type="protein sequence ID" value="QHU35194.1"/>
    <property type="molecule type" value="Genomic_DNA"/>
</dbReference>
<evidence type="ECO:0000313" key="1">
    <source>
        <dbReference type="EMBL" id="QHU35194.1"/>
    </source>
</evidence>